<feature type="compositionally biased region" description="Acidic residues" evidence="1">
    <location>
        <begin position="149"/>
        <end position="172"/>
    </location>
</feature>
<dbReference type="EMBL" id="PGOL01006658">
    <property type="protein sequence ID" value="PKI33384.1"/>
    <property type="molecule type" value="Genomic_DNA"/>
</dbReference>
<evidence type="ECO:0000313" key="4">
    <source>
        <dbReference type="Proteomes" id="UP000233551"/>
    </source>
</evidence>
<dbReference type="AlphaFoldDB" id="A0A2I0HNS4"/>
<organism evidence="3 4">
    <name type="scientific">Punica granatum</name>
    <name type="common">Pomegranate</name>
    <dbReference type="NCBI Taxonomy" id="22663"/>
    <lineage>
        <taxon>Eukaryota</taxon>
        <taxon>Viridiplantae</taxon>
        <taxon>Streptophyta</taxon>
        <taxon>Embryophyta</taxon>
        <taxon>Tracheophyta</taxon>
        <taxon>Spermatophyta</taxon>
        <taxon>Magnoliopsida</taxon>
        <taxon>eudicotyledons</taxon>
        <taxon>Gunneridae</taxon>
        <taxon>Pentapetalae</taxon>
        <taxon>rosids</taxon>
        <taxon>malvids</taxon>
        <taxon>Myrtales</taxon>
        <taxon>Lythraceae</taxon>
        <taxon>Punica</taxon>
    </lineage>
</organism>
<feature type="domain" description="PB1-like" evidence="2">
    <location>
        <begin position="1"/>
        <end position="104"/>
    </location>
</feature>
<dbReference type="Pfam" id="PF26130">
    <property type="entry name" value="PB1-like"/>
    <property type="match status" value="1"/>
</dbReference>
<accession>A0A2I0HNS4</accession>
<keyword evidence="4" id="KW-1185">Reference proteome</keyword>
<evidence type="ECO:0000313" key="3">
    <source>
        <dbReference type="EMBL" id="PKI33384.1"/>
    </source>
</evidence>
<gene>
    <name evidence="3" type="ORF">CRG98_046223</name>
</gene>
<feature type="region of interest" description="Disordered" evidence="1">
    <location>
        <begin position="145"/>
        <end position="186"/>
    </location>
</feature>
<reference evidence="3 4" key="1">
    <citation type="submission" date="2017-11" db="EMBL/GenBank/DDBJ databases">
        <title>De-novo sequencing of pomegranate (Punica granatum L.) genome.</title>
        <authorList>
            <person name="Akparov Z."/>
            <person name="Amiraslanov A."/>
            <person name="Hajiyeva S."/>
            <person name="Abbasov M."/>
            <person name="Kaur K."/>
            <person name="Hamwieh A."/>
            <person name="Solovyev V."/>
            <person name="Salamov A."/>
            <person name="Braich B."/>
            <person name="Kosarev P."/>
            <person name="Mahmoud A."/>
            <person name="Hajiyev E."/>
            <person name="Babayeva S."/>
            <person name="Izzatullayeva V."/>
            <person name="Mammadov A."/>
            <person name="Mammadov A."/>
            <person name="Sharifova S."/>
            <person name="Ojaghi J."/>
            <person name="Eynullazada K."/>
            <person name="Bayramov B."/>
            <person name="Abdulazimova A."/>
            <person name="Shahmuradov I."/>
        </authorList>
    </citation>
    <scope>NUCLEOTIDE SEQUENCE [LARGE SCALE GENOMIC DNA]</scope>
    <source>
        <strain evidence="4">cv. AG2017</strain>
        <tissue evidence="3">Leaf</tissue>
    </source>
</reference>
<sequence length="186" mass="21288">MDDLYTIVLHHGGKFVSEPHLKYAGGEIDAWEMVDIDKLSITKLQYYFQQHSYNIESYEKVSWLECGFNLEDGLRVLQTDEDIHRLYAFAKAANKNELKFYFDHHLLNDTNGEARSVDSKRDDKRVCGVDIDIIEVEEAVKDLTLDVSKDDDDSEGLSDDDDEPADDDDVEGSYESYLDGSWKSGT</sequence>
<evidence type="ECO:0000256" key="1">
    <source>
        <dbReference type="SAM" id="MobiDB-lite"/>
    </source>
</evidence>
<proteinExistence type="predicted"/>
<dbReference type="Proteomes" id="UP000233551">
    <property type="component" value="Unassembled WGS sequence"/>
</dbReference>
<comment type="caution">
    <text evidence="3">The sequence shown here is derived from an EMBL/GenBank/DDBJ whole genome shotgun (WGS) entry which is preliminary data.</text>
</comment>
<protein>
    <recommendedName>
        <fullName evidence="2">PB1-like domain-containing protein</fullName>
    </recommendedName>
</protein>
<evidence type="ECO:0000259" key="2">
    <source>
        <dbReference type="Pfam" id="PF26130"/>
    </source>
</evidence>
<name>A0A2I0HNS4_PUNGR</name>
<dbReference type="InterPro" id="IPR058594">
    <property type="entry name" value="PB1-like_dom_pln"/>
</dbReference>